<evidence type="ECO:0000259" key="2">
    <source>
        <dbReference type="Pfam" id="PF07589"/>
    </source>
</evidence>
<gene>
    <name evidence="3" type="ORF">NNL22_01675</name>
</gene>
<dbReference type="AlphaFoldDB" id="A0A9E8HT99"/>
<feature type="chain" id="PRO_5039021184" evidence="1">
    <location>
        <begin position="20"/>
        <end position="203"/>
    </location>
</feature>
<evidence type="ECO:0000256" key="1">
    <source>
        <dbReference type="SAM" id="SignalP"/>
    </source>
</evidence>
<dbReference type="NCBIfam" id="TIGR02595">
    <property type="entry name" value="PEP_CTERM"/>
    <property type="match status" value="1"/>
</dbReference>
<dbReference type="EMBL" id="CP101527">
    <property type="protein sequence ID" value="UZW75344.1"/>
    <property type="molecule type" value="Genomic_DNA"/>
</dbReference>
<dbReference type="Proteomes" id="UP001164472">
    <property type="component" value="Chromosome"/>
</dbReference>
<feature type="signal peptide" evidence="1">
    <location>
        <begin position="1"/>
        <end position="19"/>
    </location>
</feature>
<dbReference type="Pfam" id="PF07589">
    <property type="entry name" value="PEP-CTERM"/>
    <property type="match status" value="1"/>
</dbReference>
<proteinExistence type="predicted"/>
<protein>
    <submittedName>
        <fullName evidence="3">DVUA0089 family protein</fullName>
    </submittedName>
</protein>
<dbReference type="InterPro" id="IPR013424">
    <property type="entry name" value="Ice-binding_C"/>
</dbReference>
<dbReference type="RefSeq" id="WP_251810765.1">
    <property type="nucleotide sequence ID" value="NZ_CP101527.1"/>
</dbReference>
<accession>A0A9E8HT99</accession>
<name>A0A9E8HT99_9ALTE</name>
<dbReference type="NCBIfam" id="NF038127">
    <property type="entry name" value="FDP_fam"/>
    <property type="match status" value="1"/>
</dbReference>
<evidence type="ECO:0000313" key="4">
    <source>
        <dbReference type="Proteomes" id="UP001164472"/>
    </source>
</evidence>
<sequence>MKLKNLAVVGLLAAGSVEASVISYTGVFDNDETRFYTTFGVSTDSQVTLSSLGYAGGVNGAGETILDGGFDSQLFIFDSAGALLEHDDDDGSIVSASSNKSWDAYISRYLTAGTYTAVLTQYNSDYISGDLITGNWSVSGVNNFLDVSGSQRTNAYAFDISGDYLTDVNGFDTDPVSVSEPATFALLGLGLAGFGFARRQKQS</sequence>
<reference evidence="3" key="1">
    <citation type="submission" date="2022-07" db="EMBL/GenBank/DDBJ databases">
        <title>Alkalimarinus sp. nov., isolated from gut of a Alitta virens.</title>
        <authorList>
            <person name="Yang A.I."/>
            <person name="Shin N.-R."/>
        </authorList>
    </citation>
    <scope>NUCLEOTIDE SEQUENCE</scope>
    <source>
        <strain evidence="3">FA028</strain>
    </source>
</reference>
<feature type="domain" description="Ice-binding protein C-terminal" evidence="2">
    <location>
        <begin position="177"/>
        <end position="199"/>
    </location>
</feature>
<organism evidence="3 4">
    <name type="scientific">Alkalimarinus sediminis</name>
    <dbReference type="NCBI Taxonomy" id="1632866"/>
    <lineage>
        <taxon>Bacteria</taxon>
        <taxon>Pseudomonadati</taxon>
        <taxon>Pseudomonadota</taxon>
        <taxon>Gammaproteobacteria</taxon>
        <taxon>Alteromonadales</taxon>
        <taxon>Alteromonadaceae</taxon>
        <taxon>Alkalimarinus</taxon>
    </lineage>
</organism>
<dbReference type="KEGG" id="asem:NNL22_01675"/>
<keyword evidence="4" id="KW-1185">Reference proteome</keyword>
<evidence type="ECO:0000313" key="3">
    <source>
        <dbReference type="EMBL" id="UZW75344.1"/>
    </source>
</evidence>
<keyword evidence="1" id="KW-0732">Signal</keyword>